<evidence type="ECO:0000313" key="1">
    <source>
        <dbReference type="EMBL" id="TNN18030.1"/>
    </source>
</evidence>
<proteinExistence type="predicted"/>
<feature type="non-terminal residue" evidence="1">
    <location>
        <position position="1"/>
    </location>
</feature>
<dbReference type="EMBL" id="SKCS01000084">
    <property type="protein sequence ID" value="TNN18030.1"/>
    <property type="molecule type" value="Genomic_DNA"/>
</dbReference>
<accession>A0A4Z2DPD0</accession>
<reference evidence="1 2" key="1">
    <citation type="submission" date="2019-03" db="EMBL/GenBank/DDBJ databases">
        <title>An improved genome assembly of the fluke Schistosoma japonicum.</title>
        <authorList>
            <person name="Hu W."/>
            <person name="Luo F."/>
            <person name="Yin M."/>
            <person name="Mo X."/>
            <person name="Sun C."/>
            <person name="Wu Q."/>
            <person name="Zhu B."/>
            <person name="Xiang M."/>
            <person name="Wang J."/>
            <person name="Wang Y."/>
            <person name="Zhang T."/>
            <person name="Xu B."/>
            <person name="Zheng H."/>
            <person name="Feng Z."/>
        </authorList>
    </citation>
    <scope>NUCLEOTIDE SEQUENCE [LARGE SCALE GENOMIC DNA]</scope>
    <source>
        <strain evidence="1">HuSjv2</strain>
        <tissue evidence="1">Worms</tissue>
    </source>
</reference>
<dbReference type="Proteomes" id="UP000311919">
    <property type="component" value="Unassembled WGS sequence"/>
</dbReference>
<comment type="caution">
    <text evidence="1">The sequence shown here is derived from an EMBL/GenBank/DDBJ whole genome shotgun (WGS) entry which is preliminary data.</text>
</comment>
<protein>
    <submittedName>
        <fullName evidence="1">Uncharacterized protein</fullName>
    </submittedName>
</protein>
<evidence type="ECO:0000313" key="2">
    <source>
        <dbReference type="Proteomes" id="UP000311919"/>
    </source>
</evidence>
<organism evidence="1 2">
    <name type="scientific">Schistosoma japonicum</name>
    <name type="common">Blood fluke</name>
    <dbReference type="NCBI Taxonomy" id="6182"/>
    <lineage>
        <taxon>Eukaryota</taxon>
        <taxon>Metazoa</taxon>
        <taxon>Spiralia</taxon>
        <taxon>Lophotrochozoa</taxon>
        <taxon>Platyhelminthes</taxon>
        <taxon>Trematoda</taxon>
        <taxon>Digenea</taxon>
        <taxon>Strigeidida</taxon>
        <taxon>Schistosomatoidea</taxon>
        <taxon>Schistosomatidae</taxon>
        <taxon>Schistosoma</taxon>
    </lineage>
</organism>
<gene>
    <name evidence="1" type="ORF">EWB00_010697</name>
</gene>
<keyword evidence="2" id="KW-1185">Reference proteome</keyword>
<name>A0A4Z2DPD0_SCHJA</name>
<sequence>TLLKNSHRVELSTITRCFSLVSRHIQNVESTGRLLSLRLTRTIQPPVLTKLRLVLRLVQE</sequence>
<dbReference type="AlphaFoldDB" id="A0A4Z2DPD0"/>